<gene>
    <name evidence="2" type="ORF">DX912_08560</name>
</gene>
<feature type="chain" id="PRO_5017811113" description="Polymer-forming cytoskeletal protein" evidence="1">
    <location>
        <begin position="22"/>
        <end position="220"/>
    </location>
</feature>
<dbReference type="AlphaFoldDB" id="A0A3D8VGJ3"/>
<evidence type="ECO:0008006" key="4">
    <source>
        <dbReference type="Google" id="ProtNLM"/>
    </source>
</evidence>
<reference evidence="2 3" key="1">
    <citation type="submission" date="2018-08" db="EMBL/GenBank/DDBJ databases">
        <title>Lysobacter soli KCTC 22011, whole genome shotgun sequence.</title>
        <authorList>
            <person name="Zhang X."/>
            <person name="Feng G."/>
            <person name="Zhu H."/>
        </authorList>
    </citation>
    <scope>NUCLEOTIDE SEQUENCE [LARGE SCALE GENOMIC DNA]</scope>
    <source>
        <strain evidence="2 3">KCTC 22011</strain>
    </source>
</reference>
<name>A0A3D8VGJ3_9GAMM</name>
<dbReference type="Gene3D" id="2.160.20.20">
    <property type="match status" value="1"/>
</dbReference>
<dbReference type="Proteomes" id="UP000256829">
    <property type="component" value="Unassembled WGS sequence"/>
</dbReference>
<keyword evidence="1" id="KW-0732">Signal</keyword>
<sequence length="220" mass="22509">MRIRSLCVLPLALALSAPAFAAQDIDKVNGSITVEAGQTVGDLETVNGSIKIGAGARTGKAETVNGSITVAENVEAEGLETVNGSIRVAGNGKLSSKLETVNGGIFVDRGGDVRGDIETVNGAIGLVDTDLSGGITTVNGDVTVGVNSHVKGGIHYTKPSGSWFSFNKRDPKVIIGPNAVVEGPLNFERKVELYVHSTAKVGQISGATAVRFDGATPPGQ</sequence>
<feature type="signal peptide" evidence="1">
    <location>
        <begin position="1"/>
        <end position="21"/>
    </location>
</feature>
<dbReference type="EMBL" id="QTJR01000004">
    <property type="protein sequence ID" value="RDY67938.1"/>
    <property type="molecule type" value="Genomic_DNA"/>
</dbReference>
<proteinExistence type="predicted"/>
<accession>A0A3D8VGJ3</accession>
<dbReference type="InterPro" id="IPR012332">
    <property type="entry name" value="Autotransporter_pectin_lyase_C"/>
</dbReference>
<keyword evidence="3" id="KW-1185">Reference proteome</keyword>
<evidence type="ECO:0000256" key="1">
    <source>
        <dbReference type="SAM" id="SignalP"/>
    </source>
</evidence>
<evidence type="ECO:0000313" key="3">
    <source>
        <dbReference type="Proteomes" id="UP000256829"/>
    </source>
</evidence>
<comment type="caution">
    <text evidence="2">The sequence shown here is derived from an EMBL/GenBank/DDBJ whole genome shotgun (WGS) entry which is preliminary data.</text>
</comment>
<protein>
    <recommendedName>
        <fullName evidence="4">Polymer-forming cytoskeletal protein</fullName>
    </recommendedName>
</protein>
<evidence type="ECO:0000313" key="2">
    <source>
        <dbReference type="EMBL" id="RDY67938.1"/>
    </source>
</evidence>
<organism evidence="2 3">
    <name type="scientific">Lysobacter soli</name>
    <dbReference type="NCBI Taxonomy" id="453783"/>
    <lineage>
        <taxon>Bacteria</taxon>
        <taxon>Pseudomonadati</taxon>
        <taxon>Pseudomonadota</taxon>
        <taxon>Gammaproteobacteria</taxon>
        <taxon>Lysobacterales</taxon>
        <taxon>Lysobacteraceae</taxon>
        <taxon>Lysobacter</taxon>
    </lineage>
</organism>
<dbReference type="RefSeq" id="WP_115842060.1">
    <property type="nucleotide sequence ID" value="NZ_CP183976.1"/>
</dbReference>